<feature type="transmembrane region" description="Helical" evidence="8">
    <location>
        <begin position="355"/>
        <end position="374"/>
    </location>
</feature>
<sequence length="1054" mass="119238">KGYSRVIVASSHHQSLFNVDDLKAMCHLESTYFRASSVYQDLCISNEASGDCCQAWSIGNYVAVLSDKTSCLDITGEDVSSIYQLLSVCAPFFHNLSLGPNCAGGAYEWYYSHSHPASQCPGVPESCKKYNAVYYILHFLADSEFMHPRVSTHASTSEESASSGTPSSMLKFSSIFLPLVARSQAIHVFKHLESMPREFNSITIVGAHFGVKFALFEEYLLSDSVWLGLVCVVIFLSLWLYTTSFFVTVMTFLSMFWAVEVAYFLYTFVFKIKFFPYMNMVTLIVMLGIGADDLFIYCRVWNLAKSEKNNGIIEKIISDTLHHTVLSMLVTSLTTAAAFYANYISDITAVRCFSVFAGTTVMINFVLTVTWLPASIMLHEKWLRCCVRLNDRNLSCCYSVCTVPYKIYYFLCDWSRIFFEKLLPCLVIKFRYIWIILFGGLWICSIIVIFFYPRFKLPSSHKFQVFASDHLLERYDFELSDLFDFERAEESEELPMFPITIVWGVLPTDNGDPLDPYNKGSLTYDPSFDLTSPNAQQWILDFCSRLRRSDFYQHYPGIQLTDCFLENFVHRWMKQPCHKENLECCNQTKFPFTKSKMITCLSSYIPLLTSTPGIHYNSRSPGPRFNNGKITAFFVQFLSNHSFSHSYEDVQSFYLKVDNWVREELLQAPVEMKRGWFVSSLDFYDLQSSLAMGTPLALGVSLSVVAVVSFFTTLNVLISLYALLSVAATICVTLASLVFMQWELGVLESVVITIAIGLAVDLTLHYGVAFRLSPDLGREMRVINSLGRMGSPVAMAAFTTMMAGAFMMFSTVLVYKKFGTFLLLLVSLAWVYATFFFLALLRTIGPHESFGQFHWPVFDCCSPSSREHIDKTIYALSESTLSSSSTSTREHSSVHYSHNQELAPLTDSDNHSQKTCHHQHSAPCNCDRQQHRHHSRQHSHHHHHHHRSRRRSDYSSVRTAVSSTETSPLRNQDNNLLTVTRTSSRNSTSSPSPENTLAVPLDPHVSGHSRGDSTTQDSEGSTSDTSNTSPGIGQHMITQAQIEISTFSQPLQVA</sequence>
<feature type="transmembrane region" description="Helical" evidence="8">
    <location>
        <begin position="245"/>
        <end position="269"/>
    </location>
</feature>
<feature type="compositionally biased region" description="Polar residues" evidence="7">
    <location>
        <begin position="954"/>
        <end position="979"/>
    </location>
</feature>
<dbReference type="InterPro" id="IPR052081">
    <property type="entry name" value="Dispatched_Hh_regulator"/>
</dbReference>
<keyword evidence="3 8" id="KW-1133">Transmembrane helix</keyword>
<dbReference type="SUPFAM" id="SSF82866">
    <property type="entry name" value="Multidrug efflux transporter AcrB transmembrane domain"/>
    <property type="match status" value="2"/>
</dbReference>
<feature type="region of interest" description="Disordered" evidence="7">
    <location>
        <begin position="903"/>
        <end position="1032"/>
    </location>
</feature>
<feature type="transmembrane region" description="Helical" evidence="8">
    <location>
        <begin position="432"/>
        <end position="452"/>
    </location>
</feature>
<feature type="compositionally biased region" description="Polar residues" evidence="7">
    <location>
        <begin position="1012"/>
        <end position="1032"/>
    </location>
</feature>
<dbReference type="AlphaFoldDB" id="A0A8S4A2W3"/>
<dbReference type="GO" id="GO:0016020">
    <property type="term" value="C:membrane"/>
    <property type="evidence" value="ECO:0007669"/>
    <property type="project" value="UniProtKB-SubCell"/>
</dbReference>
<feature type="non-terminal residue" evidence="10">
    <location>
        <position position="1"/>
    </location>
</feature>
<dbReference type="GO" id="GO:0022857">
    <property type="term" value="F:transmembrane transporter activity"/>
    <property type="evidence" value="ECO:0007669"/>
    <property type="project" value="TreeGrafter"/>
</dbReference>
<proteinExistence type="inferred from homology"/>
<feature type="transmembrane region" description="Helical" evidence="8">
    <location>
        <begin position="751"/>
        <end position="773"/>
    </location>
</feature>
<evidence type="ECO:0000256" key="3">
    <source>
        <dbReference type="ARBA" id="ARBA00022989"/>
    </source>
</evidence>
<organism evidence="10 11">
    <name type="scientific">Candidula unifasciata</name>
    <dbReference type="NCBI Taxonomy" id="100452"/>
    <lineage>
        <taxon>Eukaryota</taxon>
        <taxon>Metazoa</taxon>
        <taxon>Spiralia</taxon>
        <taxon>Lophotrochozoa</taxon>
        <taxon>Mollusca</taxon>
        <taxon>Gastropoda</taxon>
        <taxon>Heterobranchia</taxon>
        <taxon>Euthyneura</taxon>
        <taxon>Panpulmonata</taxon>
        <taxon>Eupulmonata</taxon>
        <taxon>Stylommatophora</taxon>
        <taxon>Helicina</taxon>
        <taxon>Helicoidea</taxon>
        <taxon>Geomitridae</taxon>
        <taxon>Candidula</taxon>
    </lineage>
</organism>
<dbReference type="PROSITE" id="PS50156">
    <property type="entry name" value="SSD"/>
    <property type="match status" value="2"/>
</dbReference>
<feature type="transmembrane region" description="Helical" evidence="8">
    <location>
        <begin position="219"/>
        <end position="239"/>
    </location>
</feature>
<feature type="transmembrane region" description="Helical" evidence="8">
    <location>
        <begin position="324"/>
        <end position="343"/>
    </location>
</feature>
<evidence type="ECO:0000256" key="1">
    <source>
        <dbReference type="ARBA" id="ARBA00004141"/>
    </source>
</evidence>
<evidence type="ECO:0000256" key="6">
    <source>
        <dbReference type="ARBA" id="ARBA00038046"/>
    </source>
</evidence>
<evidence type="ECO:0000256" key="4">
    <source>
        <dbReference type="ARBA" id="ARBA00023136"/>
    </source>
</evidence>
<accession>A0A8S4A2W3</accession>
<evidence type="ECO:0000256" key="5">
    <source>
        <dbReference type="ARBA" id="ARBA00023180"/>
    </source>
</evidence>
<keyword evidence="2 8" id="KW-0812">Transmembrane</keyword>
<protein>
    <recommendedName>
        <fullName evidence="9">SSD domain-containing protein</fullName>
    </recommendedName>
</protein>
<feature type="domain" description="SSD" evidence="9">
    <location>
        <begin position="683"/>
        <end position="843"/>
    </location>
</feature>
<dbReference type="PANTHER" id="PTHR45951:SF3">
    <property type="entry name" value="PROTEIN DISPATCHED"/>
    <property type="match status" value="1"/>
</dbReference>
<feature type="compositionally biased region" description="Low complexity" evidence="7">
    <location>
        <begin position="980"/>
        <end position="996"/>
    </location>
</feature>
<evidence type="ECO:0000313" key="11">
    <source>
        <dbReference type="Proteomes" id="UP000678393"/>
    </source>
</evidence>
<comment type="similarity">
    <text evidence="6">Belongs to the dispatched family.</text>
</comment>
<comment type="caution">
    <text evidence="10">The sequence shown here is derived from an EMBL/GenBank/DDBJ whole genome shotgun (WGS) entry which is preliminary data.</text>
</comment>
<keyword evidence="5" id="KW-0325">Glycoprotein</keyword>
<evidence type="ECO:0000256" key="8">
    <source>
        <dbReference type="SAM" id="Phobius"/>
    </source>
</evidence>
<dbReference type="InterPro" id="IPR000731">
    <property type="entry name" value="SSD"/>
</dbReference>
<reference evidence="10" key="1">
    <citation type="submission" date="2021-04" db="EMBL/GenBank/DDBJ databases">
        <authorList>
            <consortium name="Molecular Ecology Group"/>
        </authorList>
    </citation>
    <scope>NUCLEOTIDE SEQUENCE</scope>
</reference>
<evidence type="ECO:0000256" key="7">
    <source>
        <dbReference type="SAM" id="MobiDB-lite"/>
    </source>
</evidence>
<evidence type="ECO:0000313" key="10">
    <source>
        <dbReference type="EMBL" id="CAG5132771.1"/>
    </source>
</evidence>
<keyword evidence="4 8" id="KW-0472">Membrane</keyword>
<dbReference type="GO" id="GO:0007224">
    <property type="term" value="P:smoothened signaling pathway"/>
    <property type="evidence" value="ECO:0007669"/>
    <property type="project" value="TreeGrafter"/>
</dbReference>
<evidence type="ECO:0000259" key="9">
    <source>
        <dbReference type="PROSITE" id="PS50156"/>
    </source>
</evidence>
<feature type="transmembrane region" description="Helical" evidence="8">
    <location>
        <begin position="281"/>
        <end position="304"/>
    </location>
</feature>
<dbReference type="Pfam" id="PF12349">
    <property type="entry name" value="Sterol-sensing"/>
    <property type="match status" value="1"/>
</dbReference>
<gene>
    <name evidence="10" type="ORF">CUNI_LOCUS18329</name>
</gene>
<dbReference type="Gene3D" id="1.20.1640.10">
    <property type="entry name" value="Multidrug efflux transporter AcrB transmembrane domain"/>
    <property type="match status" value="2"/>
</dbReference>
<feature type="compositionally biased region" description="Basic residues" evidence="7">
    <location>
        <begin position="930"/>
        <end position="950"/>
    </location>
</feature>
<name>A0A8S4A2W3_9EUPU</name>
<dbReference type="Proteomes" id="UP000678393">
    <property type="component" value="Unassembled WGS sequence"/>
</dbReference>
<dbReference type="PANTHER" id="PTHR45951">
    <property type="entry name" value="PROTEIN DISPATCHED-RELATED"/>
    <property type="match status" value="1"/>
</dbReference>
<feature type="transmembrane region" description="Helical" evidence="8">
    <location>
        <begin position="690"/>
        <end position="712"/>
    </location>
</feature>
<keyword evidence="11" id="KW-1185">Reference proteome</keyword>
<comment type="subcellular location">
    <subcellularLocation>
        <location evidence="1">Membrane</location>
        <topology evidence="1">Multi-pass membrane protein</topology>
    </subcellularLocation>
</comment>
<dbReference type="InterPro" id="IPR053958">
    <property type="entry name" value="HMGCR/SNAP/NPC1-like_SSD"/>
</dbReference>
<feature type="domain" description="SSD" evidence="9">
    <location>
        <begin position="270"/>
        <end position="378"/>
    </location>
</feature>
<dbReference type="OrthoDB" id="193905at2759"/>
<feature type="transmembrane region" description="Helical" evidence="8">
    <location>
        <begin position="718"/>
        <end position="739"/>
    </location>
</feature>
<evidence type="ECO:0000256" key="2">
    <source>
        <dbReference type="ARBA" id="ARBA00022692"/>
    </source>
</evidence>
<feature type="transmembrane region" description="Helical" evidence="8">
    <location>
        <begin position="821"/>
        <end position="841"/>
    </location>
</feature>
<feature type="transmembrane region" description="Helical" evidence="8">
    <location>
        <begin position="793"/>
        <end position="814"/>
    </location>
</feature>
<dbReference type="EMBL" id="CAJHNH020005635">
    <property type="protein sequence ID" value="CAG5132771.1"/>
    <property type="molecule type" value="Genomic_DNA"/>
</dbReference>